<sequence>MDSDLDRLGGALKLTYHEDSGATIPMGLWHTGHASQGFFIVGRILSQRAFHADALCITLLAAFNPVKGMDFKTLPSQQFLLKFFHTIDHQRVSEGCPWAFDKNLIVLKSISADDNPMHVGLDWCDFYGHARDLPLSKMTRSIAEFIGN</sequence>
<evidence type="ECO:0000313" key="1">
    <source>
        <dbReference type="EMBL" id="KAK4433330.1"/>
    </source>
</evidence>
<gene>
    <name evidence="1" type="ORF">Salat_1095300</name>
</gene>
<dbReference type="EMBL" id="JACGWO010000003">
    <property type="protein sequence ID" value="KAK4433330.1"/>
    <property type="molecule type" value="Genomic_DNA"/>
</dbReference>
<name>A0AAE1YN71_9LAMI</name>
<keyword evidence="2" id="KW-1185">Reference proteome</keyword>
<dbReference type="Proteomes" id="UP001293254">
    <property type="component" value="Unassembled WGS sequence"/>
</dbReference>
<accession>A0AAE1YN71</accession>
<comment type="caution">
    <text evidence="1">The sequence shown here is derived from an EMBL/GenBank/DDBJ whole genome shotgun (WGS) entry which is preliminary data.</text>
</comment>
<dbReference type="AlphaFoldDB" id="A0AAE1YN71"/>
<reference evidence="1" key="2">
    <citation type="journal article" date="2024" name="Plant">
        <title>Genomic evolution and insights into agronomic trait innovations of Sesamum species.</title>
        <authorList>
            <person name="Miao H."/>
            <person name="Wang L."/>
            <person name="Qu L."/>
            <person name="Liu H."/>
            <person name="Sun Y."/>
            <person name="Le M."/>
            <person name="Wang Q."/>
            <person name="Wei S."/>
            <person name="Zheng Y."/>
            <person name="Lin W."/>
            <person name="Duan Y."/>
            <person name="Cao H."/>
            <person name="Xiong S."/>
            <person name="Wang X."/>
            <person name="Wei L."/>
            <person name="Li C."/>
            <person name="Ma Q."/>
            <person name="Ju M."/>
            <person name="Zhao R."/>
            <person name="Li G."/>
            <person name="Mu C."/>
            <person name="Tian Q."/>
            <person name="Mei H."/>
            <person name="Zhang T."/>
            <person name="Gao T."/>
            <person name="Zhang H."/>
        </authorList>
    </citation>
    <scope>NUCLEOTIDE SEQUENCE</scope>
    <source>
        <strain evidence="1">3651</strain>
    </source>
</reference>
<protein>
    <submittedName>
        <fullName evidence="1">Uncharacterized protein</fullName>
    </submittedName>
</protein>
<proteinExistence type="predicted"/>
<organism evidence="1 2">
    <name type="scientific">Sesamum alatum</name>
    <dbReference type="NCBI Taxonomy" id="300844"/>
    <lineage>
        <taxon>Eukaryota</taxon>
        <taxon>Viridiplantae</taxon>
        <taxon>Streptophyta</taxon>
        <taxon>Embryophyta</taxon>
        <taxon>Tracheophyta</taxon>
        <taxon>Spermatophyta</taxon>
        <taxon>Magnoliopsida</taxon>
        <taxon>eudicotyledons</taxon>
        <taxon>Gunneridae</taxon>
        <taxon>Pentapetalae</taxon>
        <taxon>asterids</taxon>
        <taxon>lamiids</taxon>
        <taxon>Lamiales</taxon>
        <taxon>Pedaliaceae</taxon>
        <taxon>Sesamum</taxon>
    </lineage>
</organism>
<evidence type="ECO:0000313" key="2">
    <source>
        <dbReference type="Proteomes" id="UP001293254"/>
    </source>
</evidence>
<reference evidence="1" key="1">
    <citation type="submission" date="2020-06" db="EMBL/GenBank/DDBJ databases">
        <authorList>
            <person name="Li T."/>
            <person name="Hu X."/>
            <person name="Zhang T."/>
            <person name="Song X."/>
            <person name="Zhang H."/>
            <person name="Dai N."/>
            <person name="Sheng W."/>
            <person name="Hou X."/>
            <person name="Wei L."/>
        </authorList>
    </citation>
    <scope>NUCLEOTIDE SEQUENCE</scope>
    <source>
        <strain evidence="1">3651</strain>
        <tissue evidence="1">Leaf</tissue>
    </source>
</reference>